<protein>
    <submittedName>
        <fullName evidence="1">RHS repeat-associated protein</fullName>
    </submittedName>
</protein>
<dbReference type="Proteomes" id="UP000320773">
    <property type="component" value="Unassembled WGS sequence"/>
</dbReference>
<accession>A0A543G0I3</accession>
<organism evidence="1 2">
    <name type="scientific">Flavobacterium branchiophilum</name>
    <dbReference type="NCBI Taxonomy" id="55197"/>
    <lineage>
        <taxon>Bacteria</taxon>
        <taxon>Pseudomonadati</taxon>
        <taxon>Bacteroidota</taxon>
        <taxon>Flavobacteriia</taxon>
        <taxon>Flavobacteriales</taxon>
        <taxon>Flavobacteriaceae</taxon>
        <taxon>Flavobacterium</taxon>
    </lineage>
</organism>
<dbReference type="NCBIfam" id="TIGR03696">
    <property type="entry name" value="Rhs_assc_core"/>
    <property type="match status" value="1"/>
</dbReference>
<evidence type="ECO:0000313" key="1">
    <source>
        <dbReference type="EMBL" id="TQM39583.1"/>
    </source>
</evidence>
<dbReference type="InterPro" id="IPR050708">
    <property type="entry name" value="T6SS_VgrG/RHS"/>
</dbReference>
<sequence>MGEVSQHSEYFAFGESFVEEHKNSHNSPYKFNGKELDEESGLYYYGARYYDPRVSLWNATDPLSGYNPIFEDEHYIDGEHNGGVTNSFNHATYGYCYQNPVRLVDPNGKQVDVVDFIPFVGSSRDIYRGCRDGDWVTLGIGVGGLALDCVTFGSGSIAKGLAKGTGKVLMEGGSKFLINGGYKMSKVEMTVAIKELGLDATKKYTAKELTEAGAKFSAKYYRNNLKVFSGLLETAGKDAHHIFPKADKFADFFAKAGIDVNNPKYLKWLEATIHRGKNSAAHLKEWSKVMERFKKADKIPTIQQLQKEAKQIEKVFK</sequence>
<dbReference type="PANTHER" id="PTHR32305:SF15">
    <property type="entry name" value="PROTEIN RHSA-RELATED"/>
    <property type="match status" value="1"/>
</dbReference>
<proteinExistence type="predicted"/>
<dbReference type="PANTHER" id="PTHR32305">
    <property type="match status" value="1"/>
</dbReference>
<reference evidence="1 2" key="1">
    <citation type="submission" date="2019-06" db="EMBL/GenBank/DDBJ databases">
        <title>Genomic Encyclopedia of Archaeal and Bacterial Type Strains, Phase II (KMG-II): from individual species to whole genera.</title>
        <authorList>
            <person name="Goeker M."/>
        </authorList>
    </citation>
    <scope>NUCLEOTIDE SEQUENCE [LARGE SCALE GENOMIC DNA]</scope>
    <source>
        <strain evidence="1 2">DSM 24789</strain>
    </source>
</reference>
<dbReference type="AlphaFoldDB" id="A0A543G0I3"/>
<evidence type="ECO:0000313" key="2">
    <source>
        <dbReference type="Proteomes" id="UP000320773"/>
    </source>
</evidence>
<dbReference type="InterPro" id="IPR011755">
    <property type="entry name" value="CHP02269_MYXXA"/>
</dbReference>
<gene>
    <name evidence="1" type="ORF">BC670_0387</name>
</gene>
<dbReference type="Gene3D" id="2.180.10.10">
    <property type="entry name" value="RHS repeat-associated core"/>
    <property type="match status" value="1"/>
</dbReference>
<name>A0A543G0I3_9FLAO</name>
<dbReference type="InterPro" id="IPR022385">
    <property type="entry name" value="Rhs_assc_core"/>
</dbReference>
<comment type="caution">
    <text evidence="1">The sequence shown here is derived from an EMBL/GenBank/DDBJ whole genome shotgun (WGS) entry which is preliminary data.</text>
</comment>
<dbReference type="EMBL" id="VFPJ01000001">
    <property type="protein sequence ID" value="TQM39583.1"/>
    <property type="molecule type" value="Genomic_DNA"/>
</dbReference>
<dbReference type="RefSeq" id="WP_221626020.1">
    <property type="nucleotide sequence ID" value="NZ_VFPJ01000001.1"/>
</dbReference>
<dbReference type="Pfam" id="PF09533">
    <property type="entry name" value="DUF2380"/>
    <property type="match status" value="1"/>
</dbReference>